<dbReference type="RefSeq" id="WP_055304410.1">
    <property type="nucleotide sequence ID" value="NZ_JAOQKC010000002.1"/>
</dbReference>
<accession>A0ABT2RTK6</accession>
<sequence>MSKVIAVANQKGGVAKTMTTLSIGVGLARKGKKVLLIDADAQGDLTTALGYKNADDMDVTLTTVMEKIIRGDEIGLDYGILKQKEGIDLLPGNIELSGMEVSLVNVMSRELILREYINSIREHYDYIIIDCPPSLGMITINAFASVDSVLIPLQAAYLPIKGLQQLIRTIGKVKRQINQKLEFEGILFTMVDARTTYAQKNMEKIREAYGNNIYMFKTNIPQSVRAAETPACGISIYQHDPKGKVALAYEKVVEEVLAHEQANGI</sequence>
<evidence type="ECO:0000259" key="1">
    <source>
        <dbReference type="Pfam" id="PF13614"/>
    </source>
</evidence>
<dbReference type="InterPro" id="IPR050678">
    <property type="entry name" value="DNA_Partitioning_ATPase"/>
</dbReference>
<dbReference type="Proteomes" id="UP001652461">
    <property type="component" value="Unassembled WGS sequence"/>
</dbReference>
<protein>
    <submittedName>
        <fullName evidence="2">AAA family ATPase</fullName>
    </submittedName>
</protein>
<name>A0ABT2RTK6_9FIRM</name>
<dbReference type="SUPFAM" id="SSF52540">
    <property type="entry name" value="P-loop containing nucleoside triphosphate hydrolases"/>
    <property type="match status" value="1"/>
</dbReference>
<feature type="domain" description="AAA" evidence="1">
    <location>
        <begin position="2"/>
        <end position="182"/>
    </location>
</feature>
<dbReference type="CDD" id="cd02042">
    <property type="entry name" value="ParAB_family"/>
    <property type="match status" value="1"/>
</dbReference>
<dbReference type="InterPro" id="IPR027417">
    <property type="entry name" value="P-loop_NTPase"/>
</dbReference>
<dbReference type="EMBL" id="JAOQKC010000002">
    <property type="protein sequence ID" value="MCU6695649.1"/>
    <property type="molecule type" value="Genomic_DNA"/>
</dbReference>
<gene>
    <name evidence="2" type="ORF">OCV63_01895</name>
</gene>
<comment type="caution">
    <text evidence="2">The sequence shown here is derived from an EMBL/GenBank/DDBJ whole genome shotgun (WGS) entry which is preliminary data.</text>
</comment>
<dbReference type="Pfam" id="PF13614">
    <property type="entry name" value="AAA_31"/>
    <property type="match status" value="1"/>
</dbReference>
<keyword evidence="3" id="KW-1185">Reference proteome</keyword>
<dbReference type="Gene3D" id="3.40.50.300">
    <property type="entry name" value="P-loop containing nucleotide triphosphate hydrolases"/>
    <property type="match status" value="1"/>
</dbReference>
<evidence type="ECO:0000313" key="2">
    <source>
        <dbReference type="EMBL" id="MCU6695649.1"/>
    </source>
</evidence>
<proteinExistence type="predicted"/>
<evidence type="ECO:0000313" key="3">
    <source>
        <dbReference type="Proteomes" id="UP001652461"/>
    </source>
</evidence>
<dbReference type="InterPro" id="IPR025669">
    <property type="entry name" value="AAA_dom"/>
</dbReference>
<reference evidence="2 3" key="1">
    <citation type="journal article" date="2021" name="ISME Commun">
        <title>Automated analysis of genomic sequences facilitates high-throughput and comprehensive description of bacteria.</title>
        <authorList>
            <person name="Hitch T.C.A."/>
        </authorList>
    </citation>
    <scope>NUCLEOTIDE SEQUENCE [LARGE SCALE GENOMIC DNA]</scope>
    <source>
        <strain evidence="2 3">Sanger_04</strain>
    </source>
</reference>
<dbReference type="PIRSF" id="PIRSF009320">
    <property type="entry name" value="Nuc_binding_HP_1000"/>
    <property type="match status" value="1"/>
</dbReference>
<dbReference type="PANTHER" id="PTHR13696:SF99">
    <property type="entry name" value="COBYRINIC ACID AC-DIAMIDE SYNTHASE"/>
    <property type="match status" value="1"/>
</dbReference>
<dbReference type="PANTHER" id="PTHR13696">
    <property type="entry name" value="P-LOOP CONTAINING NUCLEOSIDE TRIPHOSPHATE HYDROLASE"/>
    <property type="match status" value="1"/>
</dbReference>
<organism evidence="2 3">
    <name type="scientific">Laedolimicola ammoniilytica</name>
    <dbReference type="NCBI Taxonomy" id="2981771"/>
    <lineage>
        <taxon>Bacteria</taxon>
        <taxon>Bacillati</taxon>
        <taxon>Bacillota</taxon>
        <taxon>Clostridia</taxon>
        <taxon>Lachnospirales</taxon>
        <taxon>Lachnospiraceae</taxon>
        <taxon>Laedolimicola</taxon>
    </lineage>
</organism>